<evidence type="ECO:0000256" key="1">
    <source>
        <dbReference type="SAM" id="Phobius"/>
    </source>
</evidence>
<keyword evidence="1" id="KW-0812">Transmembrane</keyword>
<evidence type="ECO:0000313" key="4">
    <source>
        <dbReference type="Proteomes" id="UP000184520"/>
    </source>
</evidence>
<evidence type="ECO:0000313" key="3">
    <source>
        <dbReference type="EMBL" id="SHH03096.1"/>
    </source>
</evidence>
<dbReference type="Proteomes" id="UP000184520">
    <property type="component" value="Unassembled WGS sequence"/>
</dbReference>
<dbReference type="PROSITE" id="PS51549">
    <property type="entry name" value="DM13"/>
    <property type="match status" value="1"/>
</dbReference>
<organism evidence="3 4">
    <name type="scientific">Marisediminitalea aggregata</name>
    <dbReference type="NCBI Taxonomy" id="634436"/>
    <lineage>
        <taxon>Bacteria</taxon>
        <taxon>Pseudomonadati</taxon>
        <taxon>Pseudomonadota</taxon>
        <taxon>Gammaproteobacteria</taxon>
        <taxon>Alteromonadales</taxon>
        <taxon>Alteromonadaceae</taxon>
        <taxon>Marisediminitalea</taxon>
    </lineage>
</organism>
<proteinExistence type="predicted"/>
<dbReference type="EMBL" id="FQWD01000006">
    <property type="protein sequence ID" value="SHH03096.1"/>
    <property type="molecule type" value="Genomic_DNA"/>
</dbReference>
<dbReference type="InterPro" id="IPR019545">
    <property type="entry name" value="DM13_domain"/>
</dbReference>
<keyword evidence="1" id="KW-1133">Transmembrane helix</keyword>
<feature type="domain" description="DM13" evidence="2">
    <location>
        <begin position="55"/>
        <end position="160"/>
    </location>
</feature>
<feature type="transmembrane region" description="Helical" evidence="1">
    <location>
        <begin position="12"/>
        <end position="34"/>
    </location>
</feature>
<name>A0A1M5PN14_9ALTE</name>
<keyword evidence="1" id="KW-0472">Membrane</keyword>
<dbReference type="OrthoDB" id="6106486at2"/>
<evidence type="ECO:0000259" key="2">
    <source>
        <dbReference type="PROSITE" id="PS51549"/>
    </source>
</evidence>
<dbReference type="STRING" id="634436.SAMN05216361_3524"/>
<reference evidence="4" key="1">
    <citation type="submission" date="2016-11" db="EMBL/GenBank/DDBJ databases">
        <authorList>
            <person name="Varghese N."/>
            <person name="Submissions S."/>
        </authorList>
    </citation>
    <scope>NUCLEOTIDE SEQUENCE [LARGE SCALE GENOMIC DNA]</scope>
    <source>
        <strain evidence="4">CGMCC 1.8995</strain>
    </source>
</reference>
<sequence length="160" mass="17428">MHLKIASLVKLTVTHVVVGVLGFAVGIYSLPILIAPEAPGSAQLQAASANSLYQTAFTKDLTDSDFLHWGEGKVSVGPDFITFNGELSPGPDFKLYLSPTFIDTESAFKVNKSNLVQVGDIPTFTNFIVEVDSSVNIDDYTTVIVWCESFEQFITAARYK</sequence>
<dbReference type="RefSeq" id="WP_073324500.1">
    <property type="nucleotide sequence ID" value="NZ_FQWD01000006.1"/>
</dbReference>
<gene>
    <name evidence="3" type="ORF">SAMN05216361_3524</name>
</gene>
<protein>
    <submittedName>
        <fullName evidence="3">Electron transfer DM13</fullName>
    </submittedName>
</protein>
<dbReference type="Pfam" id="PF10517">
    <property type="entry name" value="DM13"/>
    <property type="match status" value="1"/>
</dbReference>
<dbReference type="AlphaFoldDB" id="A0A1M5PN14"/>
<keyword evidence="4" id="KW-1185">Reference proteome</keyword>
<accession>A0A1M5PN14</accession>